<feature type="compositionally biased region" description="Low complexity" evidence="1">
    <location>
        <begin position="11"/>
        <end position="38"/>
    </location>
</feature>
<proteinExistence type="predicted"/>
<sequence length="100" mass="10788">MNFTIPYAPRPVASSSHATSSSPVSSSVFPTTPTTAAPHRVPYTAHASKRIRATQGPQEAGQVVRHQPVDVRKASAAASRQSTGKQRRHRCPLARIHQVL</sequence>
<keyword evidence="3" id="KW-1185">Reference proteome</keyword>
<gene>
    <name evidence="2" type="ORF">Vafri_4208</name>
</gene>
<dbReference type="Proteomes" id="UP000747399">
    <property type="component" value="Unassembled WGS sequence"/>
</dbReference>
<evidence type="ECO:0000313" key="2">
    <source>
        <dbReference type="EMBL" id="GIL47374.1"/>
    </source>
</evidence>
<evidence type="ECO:0000313" key="3">
    <source>
        <dbReference type="Proteomes" id="UP000747399"/>
    </source>
</evidence>
<comment type="caution">
    <text evidence="2">The sequence shown here is derived from an EMBL/GenBank/DDBJ whole genome shotgun (WGS) entry which is preliminary data.</text>
</comment>
<feature type="region of interest" description="Disordered" evidence="1">
    <location>
        <begin position="1"/>
        <end position="100"/>
    </location>
</feature>
<dbReference type="EMBL" id="BNCO01000004">
    <property type="protein sequence ID" value="GIL47374.1"/>
    <property type="molecule type" value="Genomic_DNA"/>
</dbReference>
<accession>A0A8J4ATK0</accession>
<dbReference type="AlphaFoldDB" id="A0A8J4ATK0"/>
<protein>
    <submittedName>
        <fullName evidence="2">Uncharacterized protein</fullName>
    </submittedName>
</protein>
<evidence type="ECO:0000256" key="1">
    <source>
        <dbReference type="SAM" id="MobiDB-lite"/>
    </source>
</evidence>
<organism evidence="2 3">
    <name type="scientific">Volvox africanus</name>
    <dbReference type="NCBI Taxonomy" id="51714"/>
    <lineage>
        <taxon>Eukaryota</taxon>
        <taxon>Viridiplantae</taxon>
        <taxon>Chlorophyta</taxon>
        <taxon>core chlorophytes</taxon>
        <taxon>Chlorophyceae</taxon>
        <taxon>CS clade</taxon>
        <taxon>Chlamydomonadales</taxon>
        <taxon>Volvocaceae</taxon>
        <taxon>Volvox</taxon>
    </lineage>
</organism>
<name>A0A8J4ATK0_9CHLO</name>
<reference evidence="2" key="1">
    <citation type="journal article" date="2021" name="Proc. Natl. Acad. Sci. U.S.A.">
        <title>Three genomes in the algal genus Volvox reveal the fate of a haploid sex-determining region after a transition to homothallism.</title>
        <authorList>
            <person name="Yamamoto K."/>
            <person name="Hamaji T."/>
            <person name="Kawai-Toyooka H."/>
            <person name="Matsuzaki R."/>
            <person name="Takahashi F."/>
            <person name="Nishimura Y."/>
            <person name="Kawachi M."/>
            <person name="Noguchi H."/>
            <person name="Minakuchi Y."/>
            <person name="Umen J.G."/>
            <person name="Toyoda A."/>
            <person name="Nozaki H."/>
        </authorList>
    </citation>
    <scope>NUCLEOTIDE SEQUENCE</scope>
    <source>
        <strain evidence="2">NIES-3780</strain>
    </source>
</reference>